<comment type="caution">
    <text evidence="1">The sequence shown here is derived from an EMBL/GenBank/DDBJ whole genome shotgun (WGS) entry which is preliminary data.</text>
</comment>
<name>A0AAN7TWV7_9MYCE</name>
<organism evidence="1 2">
    <name type="scientific">Dictyostelium firmibasis</name>
    <dbReference type="NCBI Taxonomy" id="79012"/>
    <lineage>
        <taxon>Eukaryota</taxon>
        <taxon>Amoebozoa</taxon>
        <taxon>Evosea</taxon>
        <taxon>Eumycetozoa</taxon>
        <taxon>Dictyostelia</taxon>
        <taxon>Dictyosteliales</taxon>
        <taxon>Dictyosteliaceae</taxon>
        <taxon>Dictyostelium</taxon>
    </lineage>
</organism>
<sequence>MNIIQGTNKYYNSIFTRPQIV</sequence>
<proteinExistence type="predicted"/>
<evidence type="ECO:0000313" key="2">
    <source>
        <dbReference type="Proteomes" id="UP001344447"/>
    </source>
</evidence>
<evidence type="ECO:0000313" key="1">
    <source>
        <dbReference type="EMBL" id="KAK5577286.1"/>
    </source>
</evidence>
<accession>A0AAN7TWV7</accession>
<keyword evidence="2" id="KW-1185">Reference proteome</keyword>
<dbReference type="AlphaFoldDB" id="A0AAN7TWV7"/>
<dbReference type="EMBL" id="JAVFKY010000004">
    <property type="protein sequence ID" value="KAK5577286.1"/>
    <property type="molecule type" value="Genomic_DNA"/>
</dbReference>
<dbReference type="Proteomes" id="UP001344447">
    <property type="component" value="Unassembled WGS sequence"/>
</dbReference>
<gene>
    <name evidence="1" type="ORF">RB653_002227</name>
</gene>
<reference evidence="1 2" key="1">
    <citation type="submission" date="2023-11" db="EMBL/GenBank/DDBJ databases">
        <title>Dfirmibasis_genome.</title>
        <authorList>
            <person name="Edelbroek B."/>
            <person name="Kjellin J."/>
            <person name="Jerlstrom-Hultqvist J."/>
            <person name="Soderbom F."/>
        </authorList>
    </citation>
    <scope>NUCLEOTIDE SEQUENCE [LARGE SCALE GENOMIC DNA]</scope>
    <source>
        <strain evidence="1 2">TNS-C-14</strain>
    </source>
</reference>
<protein>
    <submittedName>
        <fullName evidence="1">Uncharacterized protein</fullName>
    </submittedName>
</protein>